<sequence>MCGDARPIHSADESRVVQYSFKDVTSPPKAAVIDLLARVDRAVASFESQRAGQIPKRVLYATLLTPAPTEGYTHSTTSAVFKQHHVSKFRWGQIPWENQAIIYTEDAFPEFRQWLKDRGGHVFRVPPLLCDKARDKRYRYQFTKLQFWNLTDWDMIVYTDLDTLITGDISNLWSSCPDDYNLCTIDEPRYFEIGYTYSNGGVLLVRPKKEFYDFIIEGRRTYQNRTFLCEQDFFNFFLTNRQDGIVDPKYNTMGFDPKRTTRFQEGKILHFDLRLVNELYEGVTPAERDFVNQIIVKLDKEGAAFPDPASNTT</sequence>
<dbReference type="SUPFAM" id="SSF53448">
    <property type="entry name" value="Nucleotide-diphospho-sugar transferases"/>
    <property type="match status" value="1"/>
</dbReference>
<evidence type="ECO:0000313" key="2">
    <source>
        <dbReference type="Proteomes" id="UP000241890"/>
    </source>
</evidence>
<dbReference type="InterPro" id="IPR029044">
    <property type="entry name" value="Nucleotide-diphossugar_trans"/>
</dbReference>
<dbReference type="Proteomes" id="UP000241890">
    <property type="component" value="Unassembled WGS sequence"/>
</dbReference>
<proteinExistence type="predicted"/>
<reference evidence="1 2" key="1">
    <citation type="submission" date="2017-12" db="EMBL/GenBank/DDBJ databases">
        <title>Sequencing, de novo assembly and annotation of complete genome of a new Thraustochytrid species, strain FCC1311.</title>
        <authorList>
            <person name="Sedici K."/>
            <person name="Godart F."/>
            <person name="Aiese Cigliano R."/>
            <person name="Sanseverino W."/>
            <person name="Barakat M."/>
            <person name="Ortet P."/>
            <person name="Marechal E."/>
            <person name="Cagnac O."/>
            <person name="Amato A."/>
        </authorList>
    </citation>
    <scope>NUCLEOTIDE SEQUENCE [LARGE SCALE GENOMIC DNA]</scope>
</reference>
<dbReference type="InterPro" id="IPR050587">
    <property type="entry name" value="GNT1/Glycosyltrans_8"/>
</dbReference>
<keyword evidence="1" id="KW-0808">Transferase</keyword>
<accession>A0A2R5GGU8</accession>
<comment type="caution">
    <text evidence="1">The sequence shown here is derived from an EMBL/GenBank/DDBJ whole genome shotgun (WGS) entry which is preliminary data.</text>
</comment>
<organism evidence="1 2">
    <name type="scientific">Hondaea fermentalgiana</name>
    <dbReference type="NCBI Taxonomy" id="2315210"/>
    <lineage>
        <taxon>Eukaryota</taxon>
        <taxon>Sar</taxon>
        <taxon>Stramenopiles</taxon>
        <taxon>Bigyra</taxon>
        <taxon>Labyrinthulomycetes</taxon>
        <taxon>Thraustochytrida</taxon>
        <taxon>Thraustochytriidae</taxon>
        <taxon>Hondaea</taxon>
    </lineage>
</organism>
<dbReference type="OrthoDB" id="2014201at2759"/>
<dbReference type="PANTHER" id="PTHR11183">
    <property type="entry name" value="GLYCOGENIN SUBFAMILY MEMBER"/>
    <property type="match status" value="1"/>
</dbReference>
<name>A0A2R5GGU8_9STRA</name>
<evidence type="ECO:0000313" key="1">
    <source>
        <dbReference type="EMBL" id="GBG30100.1"/>
    </source>
</evidence>
<dbReference type="AlphaFoldDB" id="A0A2R5GGU8"/>
<protein>
    <submittedName>
        <fullName evidence="1">Inositol phosphorylceramide glucuronosyltransferase 1</fullName>
    </submittedName>
</protein>
<keyword evidence="2" id="KW-1185">Reference proteome</keyword>
<dbReference type="GO" id="GO:0016740">
    <property type="term" value="F:transferase activity"/>
    <property type="evidence" value="ECO:0007669"/>
    <property type="project" value="UniProtKB-KW"/>
</dbReference>
<gene>
    <name evidence="1" type="ORF">FCC1311_063202</name>
</gene>
<dbReference type="InParanoid" id="A0A2R5GGU8"/>
<dbReference type="Gene3D" id="3.90.550.10">
    <property type="entry name" value="Spore Coat Polysaccharide Biosynthesis Protein SpsA, Chain A"/>
    <property type="match status" value="1"/>
</dbReference>
<dbReference type="EMBL" id="BEYU01000071">
    <property type="protein sequence ID" value="GBG30100.1"/>
    <property type="molecule type" value="Genomic_DNA"/>
</dbReference>